<evidence type="ECO:0000256" key="3">
    <source>
        <dbReference type="ARBA" id="ARBA00023239"/>
    </source>
</evidence>
<comment type="similarity">
    <text evidence="1 4">Belongs to the prolyl-tRNA editing family. YbaK/EbsC subfamily.</text>
</comment>
<proteinExistence type="inferred from homology"/>
<dbReference type="InterPro" id="IPR004369">
    <property type="entry name" value="Prolyl-tRNA_editing_YbaK/EbsC"/>
</dbReference>
<keyword evidence="2 4" id="KW-0648">Protein biosynthesis</keyword>
<protein>
    <recommendedName>
        <fullName evidence="4">Cys-tRNA(Pro)/Cys-tRNA(Cys) deacylase</fullName>
        <ecNumber evidence="4">4.2.-.-</ecNumber>
    </recommendedName>
</protein>
<evidence type="ECO:0000313" key="6">
    <source>
        <dbReference type="EMBL" id="MFD0924409.1"/>
    </source>
</evidence>
<dbReference type="CDD" id="cd00002">
    <property type="entry name" value="YbaK_deacylase"/>
    <property type="match status" value="1"/>
</dbReference>
<dbReference type="PIRSF" id="PIRSF006181">
    <property type="entry name" value="EbsC_YbaK"/>
    <property type="match status" value="1"/>
</dbReference>
<sequence>MGVSTPATAALEAAGIAFAVHRYRPVMSGRSFGDDAVDHMTRDIGVDEEQVLKTLVVSAPGAGRTGLAVAVLAVPRRMAPKAVGAALGVPRVDMAEAAVVTRSTGYVLGGVSPIGQRRALPTVLDETATLFPTVLCSGGRRGLEIELSPADLVAVTGAVVADISA</sequence>
<evidence type="ECO:0000256" key="2">
    <source>
        <dbReference type="ARBA" id="ARBA00022917"/>
    </source>
</evidence>
<dbReference type="Proteomes" id="UP001597068">
    <property type="component" value="Unassembled WGS sequence"/>
</dbReference>
<dbReference type="PANTHER" id="PTHR30411">
    <property type="entry name" value="CYTOPLASMIC PROTEIN"/>
    <property type="match status" value="1"/>
</dbReference>
<dbReference type="SUPFAM" id="SSF55826">
    <property type="entry name" value="YbaK/ProRS associated domain"/>
    <property type="match status" value="1"/>
</dbReference>
<gene>
    <name evidence="6" type="ORF">ACFQ04_01540</name>
</gene>
<dbReference type="PANTHER" id="PTHR30411:SF0">
    <property type="entry name" value="CYS-TRNA(PRO)_CYS-TRNA(CYS) DEACYLASE YBAK"/>
    <property type="match status" value="1"/>
</dbReference>
<keyword evidence="3 4" id="KW-0456">Lyase</keyword>
<accession>A0ABW3G2K1</accession>
<dbReference type="EMBL" id="JBHTIL010000001">
    <property type="protein sequence ID" value="MFD0924409.1"/>
    <property type="molecule type" value="Genomic_DNA"/>
</dbReference>
<reference evidence="7" key="1">
    <citation type="journal article" date="2019" name="Int. J. Syst. Evol. Microbiol.">
        <title>The Global Catalogue of Microorganisms (GCM) 10K type strain sequencing project: providing services to taxonomists for standard genome sequencing and annotation.</title>
        <authorList>
            <consortium name="The Broad Institute Genomics Platform"/>
            <consortium name="The Broad Institute Genome Sequencing Center for Infectious Disease"/>
            <person name="Wu L."/>
            <person name="Ma J."/>
        </authorList>
    </citation>
    <scope>NUCLEOTIDE SEQUENCE [LARGE SCALE GENOMIC DNA]</scope>
    <source>
        <strain evidence="7">CCUG 50873</strain>
    </source>
</reference>
<evidence type="ECO:0000313" key="7">
    <source>
        <dbReference type="Proteomes" id="UP001597068"/>
    </source>
</evidence>
<dbReference type="Gene3D" id="3.90.960.10">
    <property type="entry name" value="YbaK/aminoacyl-tRNA synthetase-associated domain"/>
    <property type="match status" value="1"/>
</dbReference>
<name>A0ABW3G2K1_9NOCA</name>
<keyword evidence="7" id="KW-1185">Reference proteome</keyword>
<organism evidence="6 7">
    <name type="scientific">Williamsia deligens</name>
    <dbReference type="NCBI Taxonomy" id="321325"/>
    <lineage>
        <taxon>Bacteria</taxon>
        <taxon>Bacillati</taxon>
        <taxon>Actinomycetota</taxon>
        <taxon>Actinomycetes</taxon>
        <taxon>Mycobacteriales</taxon>
        <taxon>Nocardiaceae</taxon>
        <taxon>Williamsia</taxon>
    </lineage>
</organism>
<dbReference type="InterPro" id="IPR036754">
    <property type="entry name" value="YbaK/aa-tRNA-synt-asso_dom_sf"/>
</dbReference>
<evidence type="ECO:0000256" key="4">
    <source>
        <dbReference type="PIRNR" id="PIRNR006181"/>
    </source>
</evidence>
<dbReference type="EC" id="4.2.-.-" evidence="4"/>
<dbReference type="InterPro" id="IPR007214">
    <property type="entry name" value="YbaK/aa-tRNA-synth-assoc-dom"/>
</dbReference>
<comment type="caution">
    <text evidence="6">The sequence shown here is derived from an EMBL/GenBank/DDBJ whole genome shotgun (WGS) entry which is preliminary data.</text>
</comment>
<evidence type="ECO:0000256" key="1">
    <source>
        <dbReference type="ARBA" id="ARBA00009798"/>
    </source>
</evidence>
<evidence type="ECO:0000259" key="5">
    <source>
        <dbReference type="Pfam" id="PF04073"/>
    </source>
</evidence>
<feature type="domain" description="YbaK/aminoacyl-tRNA synthetase-associated" evidence="5">
    <location>
        <begin position="40"/>
        <end position="153"/>
    </location>
</feature>
<dbReference type="RefSeq" id="WP_253647553.1">
    <property type="nucleotide sequence ID" value="NZ_BAAAMO010000002.1"/>
</dbReference>
<dbReference type="Pfam" id="PF04073">
    <property type="entry name" value="tRNA_edit"/>
    <property type="match status" value="1"/>
</dbReference>